<keyword evidence="3" id="KW-1185">Reference proteome</keyword>
<organism evidence="2 3">
    <name type="scientific">Pseudopedobacter saltans (strain ATCC 51119 / DSM 12145 / JCM 21818 / CCUG 39354 / LMG 10337 / NBRC 100064 / NCIMB 13643)</name>
    <name type="common">Pedobacter saltans</name>
    <dbReference type="NCBI Taxonomy" id="762903"/>
    <lineage>
        <taxon>Bacteria</taxon>
        <taxon>Pseudomonadati</taxon>
        <taxon>Bacteroidota</taxon>
        <taxon>Sphingobacteriia</taxon>
        <taxon>Sphingobacteriales</taxon>
        <taxon>Sphingobacteriaceae</taxon>
        <taxon>Pseudopedobacter</taxon>
    </lineage>
</organism>
<evidence type="ECO:0000313" key="3">
    <source>
        <dbReference type="Proteomes" id="UP000000310"/>
    </source>
</evidence>
<proteinExistence type="predicted"/>
<protein>
    <recommendedName>
        <fullName evidence="4">Outer membrane protein beta-barrel domain-containing protein</fullName>
    </recommendedName>
</protein>
<dbReference type="RefSeq" id="WP_013633946.1">
    <property type="nucleotide sequence ID" value="NC_015177.1"/>
</dbReference>
<dbReference type="AlphaFoldDB" id="F0S8X4"/>
<evidence type="ECO:0000313" key="2">
    <source>
        <dbReference type="EMBL" id="ADY53461.1"/>
    </source>
</evidence>
<feature type="chain" id="PRO_5003258263" description="Outer membrane protein beta-barrel domain-containing protein" evidence="1">
    <location>
        <begin position="21"/>
        <end position="251"/>
    </location>
</feature>
<evidence type="ECO:0008006" key="4">
    <source>
        <dbReference type="Google" id="ProtNLM"/>
    </source>
</evidence>
<reference evidence="3" key="2">
    <citation type="submission" date="2011-02" db="EMBL/GenBank/DDBJ databases">
        <title>The complete genome of Pedobacter saltans DSM 12145.</title>
        <authorList>
            <consortium name="US DOE Joint Genome Institute (JGI-PGF)"/>
            <person name="Lucas S."/>
            <person name="Copeland A."/>
            <person name="Lapidus A."/>
            <person name="Bruce D."/>
            <person name="Goodwin L."/>
            <person name="Pitluck S."/>
            <person name="Kyrpides N."/>
            <person name="Mavromatis K."/>
            <person name="Pagani I."/>
            <person name="Ivanova N."/>
            <person name="Ovchinnikova G."/>
            <person name="Lu M."/>
            <person name="Detter J.C."/>
            <person name="Han C."/>
            <person name="Land M."/>
            <person name="Hauser L."/>
            <person name="Markowitz V."/>
            <person name="Cheng J.-F."/>
            <person name="Hugenholtz P."/>
            <person name="Woyke T."/>
            <person name="Wu D."/>
            <person name="Tindall B."/>
            <person name="Pomrenke H.G."/>
            <person name="Brambilla E."/>
            <person name="Klenk H.-P."/>
            <person name="Eisen J.A."/>
        </authorList>
    </citation>
    <scope>NUCLEOTIDE SEQUENCE [LARGE SCALE GENOMIC DNA]</scope>
    <source>
        <strain evidence="3">ATCC 51119 / DSM 12145 / JCM 21818 / LMG 10337 / NBRC 100064 / NCIMB 13643</strain>
    </source>
</reference>
<dbReference type="HOGENOM" id="CLU_1053011_0_0_10"/>
<dbReference type="EMBL" id="CP002545">
    <property type="protein sequence ID" value="ADY53461.1"/>
    <property type="molecule type" value="Genomic_DNA"/>
</dbReference>
<name>F0S8X4_PSESL</name>
<dbReference type="OrthoDB" id="648040at2"/>
<dbReference type="KEGG" id="psn:Pedsa_2922"/>
<accession>F0S8X4</accession>
<evidence type="ECO:0000256" key="1">
    <source>
        <dbReference type="SAM" id="SignalP"/>
    </source>
</evidence>
<dbReference type="Proteomes" id="UP000000310">
    <property type="component" value="Chromosome"/>
</dbReference>
<dbReference type="STRING" id="762903.Pedsa_2922"/>
<keyword evidence="1" id="KW-0732">Signal</keyword>
<feature type="signal peptide" evidence="1">
    <location>
        <begin position="1"/>
        <end position="20"/>
    </location>
</feature>
<gene>
    <name evidence="2" type="ordered locus">Pedsa_2922</name>
</gene>
<reference evidence="2 3" key="1">
    <citation type="journal article" date="2011" name="Stand. Genomic Sci.">
        <title>Complete genome sequence of the gliding, heparinolytic Pedobacter saltans type strain (113).</title>
        <authorList>
            <person name="Liolios K."/>
            <person name="Sikorski J."/>
            <person name="Lu M."/>
            <person name="Nolan M."/>
            <person name="Lapidus A."/>
            <person name="Lucas S."/>
            <person name="Hammon N."/>
            <person name="Deshpande S."/>
            <person name="Cheng J.F."/>
            <person name="Tapia R."/>
            <person name="Han C."/>
            <person name="Goodwin L."/>
            <person name="Pitluck S."/>
            <person name="Huntemann M."/>
            <person name="Ivanova N."/>
            <person name="Pagani I."/>
            <person name="Mavromatis K."/>
            <person name="Ovchinikova G."/>
            <person name="Pati A."/>
            <person name="Chen A."/>
            <person name="Palaniappan K."/>
            <person name="Land M."/>
            <person name="Hauser L."/>
            <person name="Brambilla E.M."/>
            <person name="Kotsyurbenko O."/>
            <person name="Rohde M."/>
            <person name="Tindall B.J."/>
            <person name="Abt B."/>
            <person name="Goker M."/>
            <person name="Detter J.C."/>
            <person name="Woyke T."/>
            <person name="Bristow J."/>
            <person name="Eisen J.A."/>
            <person name="Markowitz V."/>
            <person name="Hugenholtz P."/>
            <person name="Klenk H.P."/>
            <person name="Kyrpides N.C."/>
        </authorList>
    </citation>
    <scope>NUCLEOTIDE SEQUENCE [LARGE SCALE GENOMIC DNA]</scope>
    <source>
        <strain evidence="3">ATCC 51119 / DSM 12145 / JCM 21818 / LMG 10337 / NBRC 100064 / NCIMB 13643</strain>
    </source>
</reference>
<sequence>MKRTLTLFVTFVISLTGAFAQSQFYNIAIGVNAGMTTAFTGMNYDKGLEAFKGNKKDLMINKAPSFGVSLDYYFTPFLNAGIEYNINQLKDGPDKHNRQFTSNFSTIELRAGAALGQFVDYTYNDILYLLRGLNMSLGYGVLSGTNSVEDYNPSLGVNPAGYRQHAGDIGKSKFNNVSMFPITIGYNHVIYNQYDEQKILLGVNFKTVFTTSDDIDGFNDDPKIFNNKAKDLYNVFGISIKYMFGPRSLYY</sequence>